<dbReference type="EMBL" id="UPTC01000237">
    <property type="protein sequence ID" value="VBB27481.1"/>
    <property type="molecule type" value="Genomic_DNA"/>
</dbReference>
<dbReference type="InterPro" id="IPR003173">
    <property type="entry name" value="PC4_C"/>
</dbReference>
<evidence type="ECO:0000256" key="5">
    <source>
        <dbReference type="ARBA" id="ARBA00023163"/>
    </source>
</evidence>
<evidence type="ECO:0000313" key="9">
    <source>
        <dbReference type="EMBL" id="VBB27481.1"/>
    </source>
</evidence>
<dbReference type="GO" id="GO:0060261">
    <property type="term" value="P:positive regulation of transcription initiation by RNA polymerase II"/>
    <property type="evidence" value="ECO:0007669"/>
    <property type="project" value="InterPro"/>
</dbReference>
<comment type="similarity">
    <text evidence="2">Belongs to the transcriptional coactivator PC4 family.</text>
</comment>
<protein>
    <recommendedName>
        <fullName evidence="8">Transcriptional coactivator p15 (PC4) C-terminal domain-containing protein</fullName>
    </recommendedName>
</protein>
<sequence>MIVKNIETTRQTLEWTDDSPNQMLVRYEFIFSLHPQCDAIRTLGALNCVSGIPEALLTAWDPTFRSISHIRRARMSDSESSDAESKKAQRKETKRARENSTSDESIIDKTPLKKGKGNSGGFKNADGEEMFELGKMRFVSVRSFKGKALIDIREYYQDKDSGGLKPGRKGISLSEEQYHRLKAIMDDIDEKLTSV</sequence>
<comment type="subcellular location">
    <subcellularLocation>
        <location evidence="1">Nucleus</location>
    </subcellularLocation>
</comment>
<dbReference type="GO" id="GO:0005634">
    <property type="term" value="C:nucleus"/>
    <property type="evidence" value="ECO:0007669"/>
    <property type="project" value="UniProtKB-SubCell"/>
</dbReference>
<dbReference type="InterPro" id="IPR045125">
    <property type="entry name" value="Sub1/Tcp4-like"/>
</dbReference>
<proteinExistence type="inferred from homology"/>
<evidence type="ECO:0000256" key="3">
    <source>
        <dbReference type="ARBA" id="ARBA00023015"/>
    </source>
</evidence>
<keyword evidence="5" id="KW-0804">Transcription</keyword>
<dbReference type="PANTHER" id="PTHR13215">
    <property type="entry name" value="RNA POLYMERASE II TRANSCRIPTIONAL COACTIVATOR"/>
    <property type="match status" value="1"/>
</dbReference>
<feature type="compositionally biased region" description="Basic and acidic residues" evidence="7">
    <location>
        <begin position="83"/>
        <end position="111"/>
    </location>
</feature>
<dbReference type="SUPFAM" id="SSF54447">
    <property type="entry name" value="ssDNA-binding transcriptional regulator domain"/>
    <property type="match status" value="1"/>
</dbReference>
<dbReference type="GO" id="GO:0003677">
    <property type="term" value="F:DNA binding"/>
    <property type="evidence" value="ECO:0007669"/>
    <property type="project" value="UniProtKB-KW"/>
</dbReference>
<evidence type="ECO:0000256" key="1">
    <source>
        <dbReference type="ARBA" id="ARBA00004123"/>
    </source>
</evidence>
<dbReference type="OrthoDB" id="2505440at2759"/>
<gene>
    <name evidence="9" type="ORF">NAV_LOCUS2311</name>
</gene>
<evidence type="ECO:0000256" key="6">
    <source>
        <dbReference type="ARBA" id="ARBA00023242"/>
    </source>
</evidence>
<evidence type="ECO:0000256" key="2">
    <source>
        <dbReference type="ARBA" id="ARBA00009001"/>
    </source>
</evidence>
<keyword evidence="3" id="KW-0805">Transcription regulation</keyword>
<dbReference type="GO" id="GO:0003713">
    <property type="term" value="F:transcription coactivator activity"/>
    <property type="evidence" value="ECO:0007669"/>
    <property type="project" value="InterPro"/>
</dbReference>
<feature type="domain" description="Transcriptional coactivator p15 (PC4) C-terminal" evidence="8">
    <location>
        <begin position="131"/>
        <end position="184"/>
    </location>
</feature>
<dbReference type="AlphaFoldDB" id="A0A498S6D7"/>
<dbReference type="Gene3D" id="2.30.31.10">
    <property type="entry name" value="Transcriptional Coactivator Pc4, Chain A"/>
    <property type="match status" value="1"/>
</dbReference>
<evidence type="ECO:0000313" key="10">
    <source>
        <dbReference type="Proteomes" id="UP000276991"/>
    </source>
</evidence>
<keyword evidence="4" id="KW-0238">DNA-binding</keyword>
<dbReference type="STRING" id="6277.A0A498S6D7"/>
<accession>A0A498S6D7</accession>
<reference evidence="9 10" key="1">
    <citation type="submission" date="2018-08" db="EMBL/GenBank/DDBJ databases">
        <authorList>
            <person name="Laetsch R D."/>
            <person name="Stevens L."/>
            <person name="Kumar S."/>
            <person name="Blaxter L. M."/>
        </authorList>
    </citation>
    <scope>NUCLEOTIDE SEQUENCE [LARGE SCALE GENOMIC DNA]</scope>
</reference>
<name>A0A498S6D7_ACAVI</name>
<evidence type="ECO:0000259" key="8">
    <source>
        <dbReference type="Pfam" id="PF02229"/>
    </source>
</evidence>
<evidence type="ECO:0000256" key="4">
    <source>
        <dbReference type="ARBA" id="ARBA00023125"/>
    </source>
</evidence>
<feature type="region of interest" description="Disordered" evidence="7">
    <location>
        <begin position="72"/>
        <end position="124"/>
    </location>
</feature>
<dbReference type="Proteomes" id="UP000276991">
    <property type="component" value="Unassembled WGS sequence"/>
</dbReference>
<dbReference type="InterPro" id="IPR009044">
    <property type="entry name" value="ssDNA-bd_transcriptional_reg"/>
</dbReference>
<keyword evidence="6" id="KW-0539">Nucleus</keyword>
<dbReference type="Pfam" id="PF02229">
    <property type="entry name" value="PC4"/>
    <property type="match status" value="1"/>
</dbReference>
<keyword evidence="10" id="KW-1185">Reference proteome</keyword>
<organism evidence="9 10">
    <name type="scientific">Acanthocheilonema viteae</name>
    <name type="common">Filarial nematode worm</name>
    <name type="synonym">Dipetalonema viteae</name>
    <dbReference type="NCBI Taxonomy" id="6277"/>
    <lineage>
        <taxon>Eukaryota</taxon>
        <taxon>Metazoa</taxon>
        <taxon>Ecdysozoa</taxon>
        <taxon>Nematoda</taxon>
        <taxon>Chromadorea</taxon>
        <taxon>Rhabditida</taxon>
        <taxon>Spirurina</taxon>
        <taxon>Spiruromorpha</taxon>
        <taxon>Filarioidea</taxon>
        <taxon>Onchocercidae</taxon>
        <taxon>Acanthocheilonema</taxon>
    </lineage>
</organism>
<evidence type="ECO:0000256" key="7">
    <source>
        <dbReference type="SAM" id="MobiDB-lite"/>
    </source>
</evidence>